<dbReference type="Gene3D" id="3.90.550.40">
    <property type="match status" value="1"/>
</dbReference>
<accession>A0A2D6LPN3</accession>
<dbReference type="AlphaFoldDB" id="A0A2D6LPN3"/>
<evidence type="ECO:0000313" key="2">
    <source>
        <dbReference type="Proteomes" id="UP000226712"/>
    </source>
</evidence>
<comment type="caution">
    <text evidence="1">The sequence shown here is derived from an EMBL/GenBank/DDBJ whole genome shotgun (WGS) entry which is preliminary data.</text>
</comment>
<name>A0A2D6LPN3_9ARCH</name>
<evidence type="ECO:0000313" key="1">
    <source>
        <dbReference type="EMBL" id="MAG18132.1"/>
    </source>
</evidence>
<dbReference type="EMBL" id="NZBD01000008">
    <property type="protein sequence ID" value="MAG18132.1"/>
    <property type="molecule type" value="Genomic_DNA"/>
</dbReference>
<dbReference type="InterPro" id="IPR029044">
    <property type="entry name" value="Nucleotide-diphossugar_trans"/>
</dbReference>
<organism evidence="1 2">
    <name type="scientific">Candidatus Iainarchaeum sp</name>
    <dbReference type="NCBI Taxonomy" id="3101447"/>
    <lineage>
        <taxon>Archaea</taxon>
        <taxon>Candidatus Iainarchaeota</taxon>
        <taxon>Candidatus Iainarchaeia</taxon>
        <taxon>Candidatus Iainarchaeales</taxon>
        <taxon>Candidatus Iainarchaeaceae</taxon>
        <taxon>Candidatus Iainarchaeum</taxon>
    </lineage>
</organism>
<evidence type="ECO:0008006" key="3">
    <source>
        <dbReference type="Google" id="ProtNLM"/>
    </source>
</evidence>
<reference evidence="2" key="1">
    <citation type="submission" date="2017-09" db="EMBL/GenBank/DDBJ databases">
        <title>The Reconstruction of 2,631 Draft Metagenome-Assembled Genomes from the Global Oceans.</title>
        <authorList>
            <person name="Tully B.J."/>
            <person name="Graham E.D."/>
            <person name="Heidelberg J.F."/>
        </authorList>
    </citation>
    <scope>NUCLEOTIDE SEQUENCE [LARGE SCALE GENOMIC DNA]</scope>
</reference>
<sequence length="203" mass="23637">MVVFLAITSRHTVPAKFLNTIIPMVQYNASQNIKTWVYNDLDISMDVSRNKCVEKFFETDADWLFFLDTDTFMEPNTIELLLNHGKKIIGGIYTSRHEPYLPIAYKKVDGKLTPITEIPNKIFQVDALATGCLLIHKSVFEKMKKPYFEYEKDANKERILKSEDVFFCEKAKKEGFEIFADPSIKVWHYGSVADLELFKKFKK</sequence>
<protein>
    <recommendedName>
        <fullName evidence="3">Glycosyltransferase 2-like domain-containing protein</fullName>
    </recommendedName>
</protein>
<dbReference type="Proteomes" id="UP000226712">
    <property type="component" value="Unassembled WGS sequence"/>
</dbReference>
<dbReference type="SUPFAM" id="SSF53448">
    <property type="entry name" value="Nucleotide-diphospho-sugar transferases"/>
    <property type="match status" value="1"/>
</dbReference>
<gene>
    <name evidence="1" type="ORF">CL944_01520</name>
</gene>
<proteinExistence type="predicted"/>